<accession>A0ABN8E7F5</accession>
<evidence type="ECO:0000259" key="1">
    <source>
        <dbReference type="Pfam" id="PF24731"/>
    </source>
</evidence>
<dbReference type="InterPro" id="IPR056100">
    <property type="entry name" value="DUF7683"/>
</dbReference>
<comment type="caution">
    <text evidence="2">The sequence shown here is derived from an EMBL/GenBank/DDBJ whole genome shotgun (WGS) entry which is preliminary data.</text>
</comment>
<reference evidence="2" key="1">
    <citation type="submission" date="2021-11" db="EMBL/GenBank/DDBJ databases">
        <authorList>
            <person name="Rodrigo-Torres L."/>
            <person name="Arahal R. D."/>
            <person name="Lucena T."/>
        </authorList>
    </citation>
    <scope>NUCLEOTIDE SEQUENCE</scope>
    <source>
        <strain evidence="2">CECT 7928</strain>
    </source>
</reference>
<evidence type="ECO:0000313" key="3">
    <source>
        <dbReference type="Proteomes" id="UP000838748"/>
    </source>
</evidence>
<proteinExistence type="predicted"/>
<organism evidence="2 3">
    <name type="scientific">Vibrio marisflavi CECT 7928</name>
    <dbReference type="NCBI Taxonomy" id="634439"/>
    <lineage>
        <taxon>Bacteria</taxon>
        <taxon>Pseudomonadati</taxon>
        <taxon>Pseudomonadota</taxon>
        <taxon>Gammaproteobacteria</taxon>
        <taxon>Vibrionales</taxon>
        <taxon>Vibrionaceae</taxon>
        <taxon>Vibrio</taxon>
    </lineage>
</organism>
<gene>
    <name evidence="2" type="ORF">VMF7928_03234</name>
</gene>
<dbReference type="EMBL" id="CAKLDM010000002">
    <property type="protein sequence ID" value="CAH0540919.1"/>
    <property type="molecule type" value="Genomic_DNA"/>
</dbReference>
<sequence>MPRYICFYDRASDELIGEVLLPQLTLSRLQDNLCIDKDNPMYDCFQVKPVHVDFFKSITDIHFEFEKYDYFLEYSANTHLSK</sequence>
<evidence type="ECO:0000313" key="2">
    <source>
        <dbReference type="EMBL" id="CAH0540919.1"/>
    </source>
</evidence>
<feature type="domain" description="DUF7683" evidence="1">
    <location>
        <begin position="3"/>
        <end position="73"/>
    </location>
</feature>
<protein>
    <recommendedName>
        <fullName evidence="1">DUF7683 domain-containing protein</fullName>
    </recommendedName>
</protein>
<keyword evidence="3" id="KW-1185">Reference proteome</keyword>
<name>A0ABN8E7F5_9VIBR</name>
<dbReference type="Pfam" id="PF24731">
    <property type="entry name" value="DUF7683"/>
    <property type="match status" value="1"/>
</dbReference>
<dbReference type="Proteomes" id="UP000838748">
    <property type="component" value="Unassembled WGS sequence"/>
</dbReference>